<evidence type="ECO:0000313" key="8">
    <source>
        <dbReference type="EMBL" id="KAG5285318.1"/>
    </source>
</evidence>
<evidence type="ECO:0000256" key="2">
    <source>
        <dbReference type="ARBA" id="ARBA00022525"/>
    </source>
</evidence>
<comment type="caution">
    <text evidence="8">The sequence shown here is derived from an EMBL/GenBank/DDBJ whole genome shotgun (WGS) entry which is preliminary data.</text>
</comment>
<dbReference type="PANTHER" id="PTHR47729">
    <property type="entry name" value="SERINE PEPTIDASE INHIBITOR, KAZAL TYPE 2, TANDEM DUPLICATE 1-RELATED"/>
    <property type="match status" value="1"/>
</dbReference>
<evidence type="ECO:0000259" key="7">
    <source>
        <dbReference type="PROSITE" id="PS51465"/>
    </source>
</evidence>
<dbReference type="GO" id="GO:0005576">
    <property type="term" value="C:extracellular region"/>
    <property type="evidence" value="ECO:0007669"/>
    <property type="project" value="UniProtKB-SubCell"/>
</dbReference>
<keyword evidence="2" id="KW-0964">Secreted</keyword>
<organism evidence="8 9">
    <name type="scientific">Alosa alosa</name>
    <name type="common">allis shad</name>
    <dbReference type="NCBI Taxonomy" id="278164"/>
    <lineage>
        <taxon>Eukaryota</taxon>
        <taxon>Metazoa</taxon>
        <taxon>Chordata</taxon>
        <taxon>Craniata</taxon>
        <taxon>Vertebrata</taxon>
        <taxon>Euteleostomi</taxon>
        <taxon>Actinopterygii</taxon>
        <taxon>Neopterygii</taxon>
        <taxon>Teleostei</taxon>
        <taxon>Clupei</taxon>
        <taxon>Clupeiformes</taxon>
        <taxon>Clupeoidei</taxon>
        <taxon>Clupeidae</taxon>
        <taxon>Alosa</taxon>
    </lineage>
</organism>
<feature type="chain" id="PRO_5043686400" description="Kazal-like domain-containing protein" evidence="6">
    <location>
        <begin position="34"/>
        <end position="103"/>
    </location>
</feature>
<dbReference type="PANTHER" id="PTHR47729:SF1">
    <property type="entry name" value="OVOMUCOID-LIKE-RELATED"/>
    <property type="match status" value="1"/>
</dbReference>
<dbReference type="GO" id="GO:0004867">
    <property type="term" value="F:serine-type endopeptidase inhibitor activity"/>
    <property type="evidence" value="ECO:0007669"/>
    <property type="project" value="UniProtKB-KW"/>
</dbReference>
<dbReference type="AlphaFoldDB" id="A0AAV6HDE6"/>
<keyword evidence="3" id="KW-0646">Protease inhibitor</keyword>
<dbReference type="InterPro" id="IPR002350">
    <property type="entry name" value="Kazal_dom"/>
</dbReference>
<gene>
    <name evidence="8" type="ORF">AALO_G00002070</name>
</gene>
<keyword evidence="6" id="KW-0732">Signal</keyword>
<evidence type="ECO:0000256" key="6">
    <source>
        <dbReference type="SAM" id="SignalP"/>
    </source>
</evidence>
<dbReference type="SUPFAM" id="SSF100895">
    <property type="entry name" value="Kazal-type serine protease inhibitors"/>
    <property type="match status" value="1"/>
</dbReference>
<dbReference type="PROSITE" id="PS00282">
    <property type="entry name" value="KAZAL_1"/>
    <property type="match status" value="1"/>
</dbReference>
<dbReference type="InterPro" id="IPR036058">
    <property type="entry name" value="Kazal_dom_sf"/>
</dbReference>
<evidence type="ECO:0000256" key="3">
    <source>
        <dbReference type="ARBA" id="ARBA00022690"/>
    </source>
</evidence>
<comment type="subcellular location">
    <subcellularLocation>
        <location evidence="1">Secreted</location>
    </subcellularLocation>
</comment>
<dbReference type="InterPro" id="IPR051597">
    <property type="entry name" value="Bifunctional_prot_inhibitor"/>
</dbReference>
<dbReference type="Gene3D" id="3.30.60.30">
    <property type="match status" value="1"/>
</dbReference>
<evidence type="ECO:0000256" key="4">
    <source>
        <dbReference type="ARBA" id="ARBA00022900"/>
    </source>
</evidence>
<keyword evidence="9" id="KW-1185">Reference proteome</keyword>
<feature type="signal peptide" evidence="6">
    <location>
        <begin position="1"/>
        <end position="33"/>
    </location>
</feature>
<evidence type="ECO:0000256" key="5">
    <source>
        <dbReference type="ARBA" id="ARBA00023157"/>
    </source>
</evidence>
<dbReference type="Proteomes" id="UP000823561">
    <property type="component" value="Chromosome 1"/>
</dbReference>
<dbReference type="CDD" id="cd01327">
    <property type="entry name" value="KAZAL_PSTI"/>
    <property type="match status" value="1"/>
</dbReference>
<accession>A0AAV6HDE6</accession>
<reference evidence="8 9" key="1">
    <citation type="submission" date="2020-10" db="EMBL/GenBank/DDBJ databases">
        <title>Chromosome-scale genome assembly of the Allis shad, Alosa alosa.</title>
        <authorList>
            <person name="Margot Z."/>
            <person name="Christophe K."/>
            <person name="Cabau C."/>
            <person name="Louis A."/>
            <person name="Berthelot C."/>
            <person name="Parey E."/>
            <person name="Roest Crollius H."/>
            <person name="Montfort J."/>
            <person name="Robinson-Rechavi M."/>
            <person name="Bucao C."/>
            <person name="Bouchez O."/>
            <person name="Gislard M."/>
            <person name="Lluch J."/>
            <person name="Milhes M."/>
            <person name="Lampietro C."/>
            <person name="Lopez Roques C."/>
            <person name="Donnadieu C."/>
            <person name="Braasch I."/>
            <person name="Desvignes T."/>
            <person name="Postlethwait J."/>
            <person name="Bobe J."/>
            <person name="Guiguen Y."/>
        </authorList>
    </citation>
    <scope>NUCLEOTIDE SEQUENCE [LARGE SCALE GENOMIC DNA]</scope>
    <source>
        <strain evidence="8">M-15738</strain>
        <tissue evidence="8">Blood</tissue>
    </source>
</reference>
<dbReference type="EMBL" id="JADWDJ010000001">
    <property type="protein sequence ID" value="KAG5285318.1"/>
    <property type="molecule type" value="Genomic_DNA"/>
</dbReference>
<evidence type="ECO:0000256" key="1">
    <source>
        <dbReference type="ARBA" id="ARBA00004613"/>
    </source>
</evidence>
<dbReference type="Pfam" id="PF00050">
    <property type="entry name" value="Kazal_1"/>
    <property type="match status" value="1"/>
</dbReference>
<keyword evidence="5" id="KW-1015">Disulfide bond</keyword>
<sequence length="103" mass="11124">MCKRFSAYLKEKMAFKMLLLLLTLFVLTAGAEGKTVNPRKPSCGDMAKILACPLNLEPVCGTDGQTYGNECALCVQRQMSKADILISKEGECQVHLGDGGNVP</sequence>
<proteinExistence type="predicted"/>
<evidence type="ECO:0000313" key="9">
    <source>
        <dbReference type="Proteomes" id="UP000823561"/>
    </source>
</evidence>
<dbReference type="SMART" id="SM00280">
    <property type="entry name" value="KAZAL"/>
    <property type="match status" value="1"/>
</dbReference>
<feature type="domain" description="Kazal-like" evidence="7">
    <location>
        <begin position="37"/>
        <end position="94"/>
    </location>
</feature>
<keyword evidence="4" id="KW-0722">Serine protease inhibitor</keyword>
<protein>
    <recommendedName>
        <fullName evidence="7">Kazal-like domain-containing protein</fullName>
    </recommendedName>
</protein>
<dbReference type="PROSITE" id="PS51465">
    <property type="entry name" value="KAZAL_2"/>
    <property type="match status" value="1"/>
</dbReference>
<name>A0AAV6HDE6_9TELE</name>